<sequence length="239" mass="25027">MREILTSAELAAAVDDDPMIVWSGQGRLGDEVRAWSDGDAVAVASPLLSKRDRLAVYGPADALASLVTGVFAEVGTSFRPFGDEQVIRGLVERVPELTFAAAFGWMDTAAAPADATTATWFDGDAGVEELLAEAAPSSYAWPGRAGVQRWAGITDEAGSVQSIAAEAWSAPEIGLLAGVATRVDARGQGLSRQVCAFVTAELVQQYGRCGLMVDAENAAAIAVYRRLGYTYRPVAAASV</sequence>
<organism evidence="2 3">
    <name type="scientific">Kribbella amoyensis</name>
    <dbReference type="NCBI Taxonomy" id="996641"/>
    <lineage>
        <taxon>Bacteria</taxon>
        <taxon>Bacillati</taxon>
        <taxon>Actinomycetota</taxon>
        <taxon>Actinomycetes</taxon>
        <taxon>Propionibacteriales</taxon>
        <taxon>Kribbellaceae</taxon>
        <taxon>Kribbella</taxon>
    </lineage>
</organism>
<name>A0A561BQ13_9ACTN</name>
<dbReference type="AlphaFoldDB" id="A0A561BQ13"/>
<keyword evidence="3" id="KW-1185">Reference proteome</keyword>
<protein>
    <submittedName>
        <fullName evidence="2">FR47-like protein</fullName>
    </submittedName>
</protein>
<dbReference type="GO" id="GO:0016747">
    <property type="term" value="F:acyltransferase activity, transferring groups other than amino-acyl groups"/>
    <property type="evidence" value="ECO:0007669"/>
    <property type="project" value="InterPro"/>
</dbReference>
<proteinExistence type="predicted"/>
<reference evidence="2 3" key="1">
    <citation type="submission" date="2019-06" db="EMBL/GenBank/DDBJ databases">
        <title>Sequencing the genomes of 1000 actinobacteria strains.</title>
        <authorList>
            <person name="Klenk H.-P."/>
        </authorList>
    </citation>
    <scope>NUCLEOTIDE SEQUENCE [LARGE SCALE GENOMIC DNA]</scope>
    <source>
        <strain evidence="2 3">DSM 24683</strain>
    </source>
</reference>
<dbReference type="Pfam" id="PF08445">
    <property type="entry name" value="FR47"/>
    <property type="match status" value="1"/>
</dbReference>
<evidence type="ECO:0000259" key="1">
    <source>
        <dbReference type="Pfam" id="PF08445"/>
    </source>
</evidence>
<dbReference type="Proteomes" id="UP000318380">
    <property type="component" value="Unassembled WGS sequence"/>
</dbReference>
<accession>A0A561BQ13</accession>
<comment type="caution">
    <text evidence="2">The sequence shown here is derived from an EMBL/GenBank/DDBJ whole genome shotgun (WGS) entry which is preliminary data.</text>
</comment>
<dbReference type="RefSeq" id="WP_145805265.1">
    <property type="nucleotide sequence ID" value="NZ_VIVK01000001.1"/>
</dbReference>
<evidence type="ECO:0000313" key="3">
    <source>
        <dbReference type="Proteomes" id="UP000318380"/>
    </source>
</evidence>
<feature type="domain" description="GCN5-related N-acetyltransferase Rv2170-like" evidence="1">
    <location>
        <begin position="154"/>
        <end position="231"/>
    </location>
</feature>
<gene>
    <name evidence="2" type="ORF">FB561_2000</name>
</gene>
<evidence type="ECO:0000313" key="2">
    <source>
        <dbReference type="EMBL" id="TWD80903.1"/>
    </source>
</evidence>
<dbReference type="InterPro" id="IPR013653">
    <property type="entry name" value="GCN5-like_dom"/>
</dbReference>
<dbReference type="SUPFAM" id="SSF55729">
    <property type="entry name" value="Acyl-CoA N-acyltransferases (Nat)"/>
    <property type="match status" value="1"/>
</dbReference>
<dbReference type="OrthoDB" id="3700890at2"/>
<dbReference type="EMBL" id="VIVK01000001">
    <property type="protein sequence ID" value="TWD80903.1"/>
    <property type="molecule type" value="Genomic_DNA"/>
</dbReference>
<dbReference type="Gene3D" id="3.40.630.30">
    <property type="match status" value="1"/>
</dbReference>
<dbReference type="InterPro" id="IPR016181">
    <property type="entry name" value="Acyl_CoA_acyltransferase"/>
</dbReference>